<evidence type="ECO:0008006" key="5">
    <source>
        <dbReference type="Google" id="ProtNLM"/>
    </source>
</evidence>
<evidence type="ECO:0000313" key="3">
    <source>
        <dbReference type="EMBL" id="OGF57339.1"/>
    </source>
</evidence>
<reference evidence="3 4" key="1">
    <citation type="journal article" date="2016" name="Nat. Commun.">
        <title>Thousands of microbial genomes shed light on interconnected biogeochemical processes in an aquifer system.</title>
        <authorList>
            <person name="Anantharaman K."/>
            <person name="Brown C.T."/>
            <person name="Hug L.A."/>
            <person name="Sharon I."/>
            <person name="Castelle C.J."/>
            <person name="Probst A.J."/>
            <person name="Thomas B.C."/>
            <person name="Singh A."/>
            <person name="Wilkins M.J."/>
            <person name="Karaoz U."/>
            <person name="Brodie E.L."/>
            <person name="Williams K.H."/>
            <person name="Hubbard S.S."/>
            <person name="Banfield J.F."/>
        </authorList>
    </citation>
    <scope>NUCLEOTIDE SEQUENCE [LARGE SCALE GENOMIC DNA]</scope>
    <source>
        <strain evidence="4">RBG_16_55_9</strain>
    </source>
</reference>
<dbReference type="InterPro" id="IPR002878">
    <property type="entry name" value="ChsH2_C"/>
</dbReference>
<dbReference type="STRING" id="1817864.A2Z21_02315"/>
<dbReference type="SUPFAM" id="SSF50249">
    <property type="entry name" value="Nucleic acid-binding proteins"/>
    <property type="match status" value="1"/>
</dbReference>
<sequence length="180" mass="20126">MKETVKPRGKPLSGEEMKQVCHVVARPQVKYAWAVGVAMSHFLAGLKQGKILGRTCVQCERILVPPRMFCERCYRTTDEWVELPGTGVIETFSISYIDTDANRIKEPIFVGVLAFDGAPPHSGIMHYFGEVSQDAIHIGMPVEPVWKPGGERVGAITDIKYFRPREGARPSSNSKRRKRG</sequence>
<dbReference type="Proteomes" id="UP000179157">
    <property type="component" value="Unassembled WGS sequence"/>
</dbReference>
<feature type="domain" description="ChsH2 C-terminal OB-fold" evidence="1">
    <location>
        <begin position="80"/>
        <end position="147"/>
    </location>
</feature>
<protein>
    <recommendedName>
        <fullName evidence="5">Zn-ribbon domain-containing OB-fold protein</fullName>
    </recommendedName>
</protein>
<gene>
    <name evidence="3" type="ORF">A2Z21_02315</name>
</gene>
<dbReference type="EMBL" id="MFGX01000014">
    <property type="protein sequence ID" value="OGF57339.1"/>
    <property type="molecule type" value="Genomic_DNA"/>
</dbReference>
<proteinExistence type="predicted"/>
<dbReference type="Gene3D" id="6.10.30.10">
    <property type="match status" value="1"/>
</dbReference>
<dbReference type="InterPro" id="IPR012340">
    <property type="entry name" value="NA-bd_OB-fold"/>
</dbReference>
<comment type="caution">
    <text evidence="3">The sequence shown here is derived from an EMBL/GenBank/DDBJ whole genome shotgun (WGS) entry which is preliminary data.</text>
</comment>
<dbReference type="Pfam" id="PF12172">
    <property type="entry name" value="zf-ChsH2"/>
    <property type="match status" value="1"/>
</dbReference>
<dbReference type="Pfam" id="PF01796">
    <property type="entry name" value="OB_ChsH2_C"/>
    <property type="match status" value="1"/>
</dbReference>
<dbReference type="InterPro" id="IPR022002">
    <property type="entry name" value="ChsH2_Znr"/>
</dbReference>
<organism evidence="3 4">
    <name type="scientific">Fraserbacteria sp. (strain RBG_16_55_9)</name>
    <dbReference type="NCBI Taxonomy" id="1817864"/>
    <lineage>
        <taxon>Bacteria</taxon>
        <taxon>Candidatus Fraseribacteriota</taxon>
    </lineage>
</organism>
<evidence type="ECO:0000259" key="1">
    <source>
        <dbReference type="Pfam" id="PF01796"/>
    </source>
</evidence>
<feature type="domain" description="ChsH2 rubredoxin-like zinc ribbon" evidence="2">
    <location>
        <begin position="44"/>
        <end position="76"/>
    </location>
</feature>
<evidence type="ECO:0000259" key="2">
    <source>
        <dbReference type="Pfam" id="PF12172"/>
    </source>
</evidence>
<dbReference type="InterPro" id="IPR052513">
    <property type="entry name" value="Thioester_dehydratase-like"/>
</dbReference>
<dbReference type="AlphaFoldDB" id="A0A1F5V1P3"/>
<evidence type="ECO:0000313" key="4">
    <source>
        <dbReference type="Proteomes" id="UP000179157"/>
    </source>
</evidence>
<name>A0A1F5V1P3_FRAXR</name>
<accession>A0A1F5V1P3</accession>
<dbReference type="PANTHER" id="PTHR34075">
    <property type="entry name" value="BLR3430 PROTEIN"/>
    <property type="match status" value="1"/>
</dbReference>
<dbReference type="PANTHER" id="PTHR34075:SF4">
    <property type="entry name" value="DUF35 DOMAIN-CONTAINING PROTEIN"/>
    <property type="match status" value="1"/>
</dbReference>